<name>A0A2G4F6V9_9CYAN</name>
<proteinExistence type="predicted"/>
<comment type="caution">
    <text evidence="1">The sequence shown here is derived from an EMBL/GenBank/DDBJ whole genome shotgun (WGS) entry which is preliminary data.</text>
</comment>
<organism evidence="1 2">
    <name type="scientific">Tychonema bourrellyi FEM_GT703</name>
    <dbReference type="NCBI Taxonomy" id="2040638"/>
    <lineage>
        <taxon>Bacteria</taxon>
        <taxon>Bacillati</taxon>
        <taxon>Cyanobacteriota</taxon>
        <taxon>Cyanophyceae</taxon>
        <taxon>Oscillatoriophycideae</taxon>
        <taxon>Oscillatoriales</taxon>
        <taxon>Microcoleaceae</taxon>
        <taxon>Tychonema</taxon>
    </lineage>
</organism>
<dbReference type="EMBL" id="NXIB02000002">
    <property type="protein sequence ID" value="PHX57307.1"/>
    <property type="molecule type" value="Genomic_DNA"/>
</dbReference>
<evidence type="ECO:0000313" key="1">
    <source>
        <dbReference type="EMBL" id="PHX57307.1"/>
    </source>
</evidence>
<accession>A0A2G4F6V9</accession>
<protein>
    <submittedName>
        <fullName evidence="1">Uncharacterized protein</fullName>
    </submittedName>
</protein>
<dbReference type="AlphaFoldDB" id="A0A2G4F6V9"/>
<keyword evidence="2" id="KW-1185">Reference proteome</keyword>
<dbReference type="Proteomes" id="UP000226442">
    <property type="component" value="Unassembled WGS sequence"/>
</dbReference>
<gene>
    <name evidence="1" type="ORF">CP500_000555</name>
</gene>
<reference evidence="1" key="1">
    <citation type="submission" date="2017-10" db="EMBL/GenBank/DDBJ databases">
        <title>Draft genome sequence of the planktic cyanobacteria Tychonema bourrellyi isolated from alpine lentic freshwater.</title>
        <authorList>
            <person name="Tett A."/>
            <person name="Armanini F."/>
            <person name="Asnicar F."/>
            <person name="Boscaini A."/>
            <person name="Pasolli E."/>
            <person name="Zolfo M."/>
            <person name="Donati C."/>
            <person name="Salmaso N."/>
            <person name="Segata N."/>
        </authorList>
    </citation>
    <scope>NUCLEOTIDE SEQUENCE</scope>
    <source>
        <strain evidence="1">FEM_GT703</strain>
    </source>
</reference>
<sequence>MARIANLEQARCLFHNKYGRGLIDIARIASFEQARCLFHNKYGRGLINWKVPKFGLKIVLIWPVLLPS</sequence>
<evidence type="ECO:0000313" key="2">
    <source>
        <dbReference type="Proteomes" id="UP000226442"/>
    </source>
</evidence>